<name>A0A6B8W147_9CORY</name>
<dbReference type="RefSeq" id="WP_156228580.1">
    <property type="nucleotide sequence ID" value="NZ_CP046453.1"/>
</dbReference>
<evidence type="ECO:0000313" key="2">
    <source>
        <dbReference type="Proteomes" id="UP000425178"/>
    </source>
</evidence>
<gene>
    <name evidence="1" type="ORF">CETAM_09210</name>
</gene>
<proteinExistence type="predicted"/>
<organism evidence="1 2">
    <name type="scientific">Corynebacterium comes</name>
    <dbReference type="NCBI Taxonomy" id="2675218"/>
    <lineage>
        <taxon>Bacteria</taxon>
        <taxon>Bacillati</taxon>
        <taxon>Actinomycetota</taxon>
        <taxon>Actinomycetes</taxon>
        <taxon>Mycobacteriales</taxon>
        <taxon>Corynebacteriaceae</taxon>
        <taxon>Corynebacterium</taxon>
    </lineage>
</organism>
<dbReference type="AlphaFoldDB" id="A0A6B8W147"/>
<protein>
    <submittedName>
        <fullName evidence="1">Uncharacterized protein</fullName>
    </submittedName>
</protein>
<evidence type="ECO:0000313" key="1">
    <source>
        <dbReference type="EMBL" id="QGU05095.1"/>
    </source>
</evidence>
<accession>A0A6B8W147</accession>
<keyword evidence="2" id="KW-1185">Reference proteome</keyword>
<dbReference type="Proteomes" id="UP000425178">
    <property type="component" value="Chromosome"/>
</dbReference>
<sequence length="75" mass="8156">MEIPRTDAKNLLAIATSYDYLSGDAGVAVTDEMKEDHAQRLLVLNKMVAPEILNAAPVISGWSATNDWIADQNVI</sequence>
<dbReference type="KEGG" id="ccoe:CETAM_09210"/>
<dbReference type="EMBL" id="CP046453">
    <property type="protein sequence ID" value="QGU05095.1"/>
    <property type="molecule type" value="Genomic_DNA"/>
</dbReference>
<reference evidence="1 2" key="1">
    <citation type="journal article" date="2021" name="Int. J. Syst. Evol. Microbiol.">
        <title>Classification of three corynebacterial strains isolated from a small paddock in North Rhine-Westphalia: proposal of &lt;i&gt;Corynebacterium kalinowskii&lt;/i&gt; sp. nov., &lt;i&gt;Corynebacterium comes&lt;/i&gt; sp. nov. and &lt;i&gt;Corynebacterium occultum&lt;/i&gt; sp. nov.</title>
        <authorList>
            <person name="Schaffert L."/>
            <person name="Ruwe M."/>
            <person name="Milse J."/>
            <person name="Hanuschka K."/>
            <person name="Ortseifen V."/>
            <person name="Droste J."/>
            <person name="Brandt D."/>
            <person name="Schl L."/>
            <person name="Kutter Y."/>
            <person name="Vinke S."/>
            <person name="Vieh P."/>
            <person name="Jacob L."/>
            <person name="L N.C."/>
            <person name="Schulte-Berndt E."/>
            <person name="Hain C."/>
            <person name="Linder M."/>
            <person name="Schmidt P."/>
            <person name="Wollenschl L."/>
            <person name="Luttermann T."/>
            <person name="Thieme E."/>
            <person name="Hassa J."/>
            <person name="Haak M."/>
            <person name="Wittchen M."/>
            <person name="Mentz A."/>
            <person name="Persicke M."/>
            <person name="Busche T."/>
            <person name="R C."/>
        </authorList>
    </citation>
    <scope>NUCLEOTIDE SEQUENCE [LARGE SCALE GENOMIC DNA]</scope>
    <source>
        <strain evidence="1 2">2019</strain>
    </source>
</reference>